<protein>
    <submittedName>
        <fullName evidence="1">Uncharacterized protein</fullName>
    </submittedName>
</protein>
<dbReference type="InterPro" id="IPR015943">
    <property type="entry name" value="WD40/YVTN_repeat-like_dom_sf"/>
</dbReference>
<accession>A0A1Q9C979</accession>
<dbReference type="SMART" id="SM00320">
    <property type="entry name" value="WD40"/>
    <property type="match status" value="4"/>
</dbReference>
<sequence length="441" mass="48519">MEVAWPGCREVPNHLAKYSLWRPLHSRVEQTGHRQYFSSLVFPAGVGGVCLRVARRRALRSSANRCSDAYLGHIRRARSGSDGDTQEGSDGDTANLDDSAFFAAFRKRAQEVEQQAAERKAAVDRNWKEGRAEVKVGAVANDWVRRVILVDDELFVGTASRGVQRYRLGGEQPSQLFPVSGDPTRSVPADHQAEYDPETSVTSIAWNGRCLFAGLAGGRAHAWRDDGTLLLDVMVCSDSTRPCYVYVNDDMLIAAAGEAVMRWSIEDLLAQSDLSAHRIEVTSNVHSLAAGFKGSFAIGLEDGTVELRSLERLSLLSRRPRAHQFAVSALLVLSDTILTGDAAGTLVSWRAEASTPGEDWEKLWQREHRGRVVAISQGGGQVIVTAALDSFIRIWNPSGDVLFAIPEHRVWLGSLSMSMDNSLMATDGRDNAVYLYRFSED</sequence>
<organism evidence="1 2">
    <name type="scientific">Symbiodinium microadriaticum</name>
    <name type="common">Dinoflagellate</name>
    <name type="synonym">Zooxanthella microadriatica</name>
    <dbReference type="NCBI Taxonomy" id="2951"/>
    <lineage>
        <taxon>Eukaryota</taxon>
        <taxon>Sar</taxon>
        <taxon>Alveolata</taxon>
        <taxon>Dinophyceae</taxon>
        <taxon>Suessiales</taxon>
        <taxon>Symbiodiniaceae</taxon>
        <taxon>Symbiodinium</taxon>
    </lineage>
</organism>
<evidence type="ECO:0000313" key="1">
    <source>
        <dbReference type="EMBL" id="OLP79470.1"/>
    </source>
</evidence>
<dbReference type="EMBL" id="LSRX01001481">
    <property type="protein sequence ID" value="OLP79470.1"/>
    <property type="molecule type" value="Genomic_DNA"/>
</dbReference>
<keyword evidence="2" id="KW-1185">Reference proteome</keyword>
<proteinExistence type="predicted"/>
<dbReference type="SUPFAM" id="SSF50978">
    <property type="entry name" value="WD40 repeat-like"/>
    <property type="match status" value="1"/>
</dbReference>
<gene>
    <name evidence="1" type="ORF">AK812_SmicGene40235</name>
</gene>
<name>A0A1Q9C979_SYMMI</name>
<evidence type="ECO:0000313" key="2">
    <source>
        <dbReference type="Proteomes" id="UP000186817"/>
    </source>
</evidence>
<reference evidence="1 2" key="1">
    <citation type="submission" date="2016-02" db="EMBL/GenBank/DDBJ databases">
        <title>Genome analysis of coral dinoflagellate symbionts highlights evolutionary adaptations to a symbiotic lifestyle.</title>
        <authorList>
            <person name="Aranda M."/>
            <person name="Li Y."/>
            <person name="Liew Y.J."/>
            <person name="Baumgarten S."/>
            <person name="Simakov O."/>
            <person name="Wilson M."/>
            <person name="Piel J."/>
            <person name="Ashoor H."/>
            <person name="Bougouffa S."/>
            <person name="Bajic V.B."/>
            <person name="Ryu T."/>
            <person name="Ravasi T."/>
            <person name="Bayer T."/>
            <person name="Micklem G."/>
            <person name="Kim H."/>
            <person name="Bhak J."/>
            <person name="Lajeunesse T.C."/>
            <person name="Voolstra C.R."/>
        </authorList>
    </citation>
    <scope>NUCLEOTIDE SEQUENCE [LARGE SCALE GENOMIC DNA]</scope>
    <source>
        <strain evidence="1 2">CCMP2467</strain>
    </source>
</reference>
<dbReference type="AlphaFoldDB" id="A0A1Q9C979"/>
<dbReference type="OMA" id="NDWIRRV"/>
<dbReference type="Proteomes" id="UP000186817">
    <property type="component" value="Unassembled WGS sequence"/>
</dbReference>
<comment type="caution">
    <text evidence="1">The sequence shown here is derived from an EMBL/GenBank/DDBJ whole genome shotgun (WGS) entry which is preliminary data.</text>
</comment>
<dbReference type="InterPro" id="IPR036322">
    <property type="entry name" value="WD40_repeat_dom_sf"/>
</dbReference>
<dbReference type="OrthoDB" id="10264376at2759"/>
<dbReference type="InterPro" id="IPR001680">
    <property type="entry name" value="WD40_rpt"/>
</dbReference>
<dbReference type="Gene3D" id="2.130.10.10">
    <property type="entry name" value="YVTN repeat-like/Quinoprotein amine dehydrogenase"/>
    <property type="match status" value="2"/>
</dbReference>